<dbReference type="InterPro" id="IPR053790">
    <property type="entry name" value="P5CR-like_CS"/>
</dbReference>
<dbReference type="InterPro" id="IPR036291">
    <property type="entry name" value="NAD(P)-bd_dom_sf"/>
</dbReference>
<dbReference type="PANTHER" id="PTHR11645">
    <property type="entry name" value="PYRROLINE-5-CARBOXYLATE REDUCTASE"/>
    <property type="match status" value="1"/>
</dbReference>
<dbReference type="InParanoid" id="A0A0C3GRN2"/>
<dbReference type="InterPro" id="IPR008927">
    <property type="entry name" value="6-PGluconate_DH-like_C_sf"/>
</dbReference>
<dbReference type="Gene3D" id="3.40.50.720">
    <property type="entry name" value="NAD(P)-binding Rossmann-like Domain"/>
    <property type="match status" value="1"/>
</dbReference>
<dbReference type="FunCoup" id="A0A0C3GRN2">
    <property type="interactions" value="482"/>
</dbReference>
<keyword evidence="3" id="KW-0560">Oxidoreductase</keyword>
<dbReference type="Proteomes" id="UP000054321">
    <property type="component" value="Unassembled WGS sequence"/>
</dbReference>
<evidence type="ECO:0000256" key="4">
    <source>
        <dbReference type="PIRSR" id="PIRSR000193-1"/>
    </source>
</evidence>
<evidence type="ECO:0000256" key="3">
    <source>
        <dbReference type="ARBA" id="ARBA00023002"/>
    </source>
</evidence>
<dbReference type="STRING" id="913774.A0A0C3GRN2"/>
<dbReference type="EMBL" id="KN832891">
    <property type="protein sequence ID" value="KIM94009.1"/>
    <property type="molecule type" value="Genomic_DNA"/>
</dbReference>
<dbReference type="HOGENOM" id="CLU_042344_1_1_1"/>
<feature type="domain" description="Pyrroline-5-carboxylate reductase dimerisation" evidence="6">
    <location>
        <begin position="204"/>
        <end position="302"/>
    </location>
</feature>
<feature type="domain" description="Pyrroline-5-carboxylate reductase catalytic N-terminal" evidence="5">
    <location>
        <begin position="13"/>
        <end position="127"/>
    </location>
</feature>
<dbReference type="Pfam" id="PF14748">
    <property type="entry name" value="P5CR_dimer"/>
    <property type="match status" value="1"/>
</dbReference>
<evidence type="ECO:0000256" key="1">
    <source>
        <dbReference type="ARBA" id="ARBA00005525"/>
    </source>
</evidence>
<dbReference type="InterPro" id="IPR000304">
    <property type="entry name" value="Pyrroline-COOH_reductase"/>
</dbReference>
<dbReference type="Gene3D" id="1.10.3730.10">
    <property type="entry name" value="ProC C-terminal domain-like"/>
    <property type="match status" value="1"/>
</dbReference>
<accession>A0A0C3GRN2</accession>
<evidence type="ECO:0000256" key="2">
    <source>
        <dbReference type="ARBA" id="ARBA00022857"/>
    </source>
</evidence>
<proteinExistence type="inferred from homology"/>
<keyword evidence="2 4" id="KW-0521">NADP</keyword>
<organism evidence="7 8">
    <name type="scientific">Oidiodendron maius (strain Zn)</name>
    <dbReference type="NCBI Taxonomy" id="913774"/>
    <lineage>
        <taxon>Eukaryota</taxon>
        <taxon>Fungi</taxon>
        <taxon>Dikarya</taxon>
        <taxon>Ascomycota</taxon>
        <taxon>Pezizomycotina</taxon>
        <taxon>Leotiomycetes</taxon>
        <taxon>Leotiomycetes incertae sedis</taxon>
        <taxon>Myxotrichaceae</taxon>
        <taxon>Oidiodendron</taxon>
    </lineage>
</organism>
<evidence type="ECO:0000259" key="6">
    <source>
        <dbReference type="Pfam" id="PF14748"/>
    </source>
</evidence>
<dbReference type="PANTHER" id="PTHR11645:SF0">
    <property type="entry name" value="PYRROLINE-5-CARBOXYLATE REDUCTASE 3"/>
    <property type="match status" value="1"/>
</dbReference>
<dbReference type="Pfam" id="PF03807">
    <property type="entry name" value="F420_oxidored"/>
    <property type="match status" value="1"/>
</dbReference>
<sequence>MTPTSIQSPGFTLAIIGCGKLGVAVIQGILEPRRHRDIEAPQHNSRTLELVIASVRTREKSELLSEKFLVHLQDKACPLELVVGNNIDAARRADVIVLTCHPHQASEILGAQGMPEALAGKLLVSMLGGVSVAALEEAIYVTPGRAPPGQHPCHIVQAIANAAAARKRSITVVADKSTGMPDEDLELAMDVLGRIGDIAFVTVDQMPAATALCASGTAFFAWFLEAVIEGAVADGIDRTEASRMAALTMAGAAELVVSGEDAATVRAKVTSPGGVTAVGLAVMEQSKAKATVIKALRTTASRLGSKSR</sequence>
<comment type="similarity">
    <text evidence="1">Belongs to the pyrroline-5-carboxylate reductase family.</text>
</comment>
<dbReference type="OrthoDB" id="10263291at2759"/>
<protein>
    <recommendedName>
        <fullName evidence="9">Pyrroline-5-carboxylate reductase</fullName>
    </recommendedName>
</protein>
<dbReference type="SUPFAM" id="SSF51735">
    <property type="entry name" value="NAD(P)-binding Rossmann-fold domains"/>
    <property type="match status" value="1"/>
</dbReference>
<dbReference type="HAMAP" id="MF_01925">
    <property type="entry name" value="P5C_reductase"/>
    <property type="match status" value="1"/>
</dbReference>
<dbReference type="GO" id="GO:0055129">
    <property type="term" value="P:L-proline biosynthetic process"/>
    <property type="evidence" value="ECO:0007669"/>
    <property type="project" value="TreeGrafter"/>
</dbReference>
<dbReference type="GO" id="GO:0004735">
    <property type="term" value="F:pyrroline-5-carboxylate reductase activity"/>
    <property type="evidence" value="ECO:0007669"/>
    <property type="project" value="InterPro"/>
</dbReference>
<dbReference type="InterPro" id="IPR028939">
    <property type="entry name" value="P5C_Rdtase_cat_N"/>
</dbReference>
<reference evidence="7 8" key="1">
    <citation type="submission" date="2014-04" db="EMBL/GenBank/DDBJ databases">
        <authorList>
            <consortium name="DOE Joint Genome Institute"/>
            <person name="Kuo A."/>
            <person name="Martino E."/>
            <person name="Perotto S."/>
            <person name="Kohler A."/>
            <person name="Nagy L.G."/>
            <person name="Floudas D."/>
            <person name="Copeland A."/>
            <person name="Barry K.W."/>
            <person name="Cichocki N."/>
            <person name="Veneault-Fourrey C."/>
            <person name="LaButti K."/>
            <person name="Lindquist E.A."/>
            <person name="Lipzen A."/>
            <person name="Lundell T."/>
            <person name="Morin E."/>
            <person name="Murat C."/>
            <person name="Sun H."/>
            <person name="Tunlid A."/>
            <person name="Henrissat B."/>
            <person name="Grigoriev I.V."/>
            <person name="Hibbett D.S."/>
            <person name="Martin F."/>
            <person name="Nordberg H.P."/>
            <person name="Cantor M.N."/>
            <person name="Hua S.X."/>
        </authorList>
    </citation>
    <scope>NUCLEOTIDE SEQUENCE [LARGE SCALE GENOMIC DNA]</scope>
    <source>
        <strain evidence="7 8">Zn</strain>
    </source>
</reference>
<dbReference type="AlphaFoldDB" id="A0A0C3GRN2"/>
<dbReference type="SUPFAM" id="SSF48179">
    <property type="entry name" value="6-phosphogluconate dehydrogenase C-terminal domain-like"/>
    <property type="match status" value="1"/>
</dbReference>
<dbReference type="InterPro" id="IPR029036">
    <property type="entry name" value="P5CR_dimer"/>
</dbReference>
<dbReference type="PROSITE" id="PS00521">
    <property type="entry name" value="P5CR"/>
    <property type="match status" value="1"/>
</dbReference>
<evidence type="ECO:0000313" key="7">
    <source>
        <dbReference type="EMBL" id="KIM94009.1"/>
    </source>
</evidence>
<evidence type="ECO:0000259" key="5">
    <source>
        <dbReference type="Pfam" id="PF03807"/>
    </source>
</evidence>
<keyword evidence="8" id="KW-1185">Reference proteome</keyword>
<evidence type="ECO:0008006" key="9">
    <source>
        <dbReference type="Google" id="ProtNLM"/>
    </source>
</evidence>
<name>A0A0C3GRN2_OIDMZ</name>
<feature type="binding site" evidence="4">
    <location>
        <begin position="16"/>
        <end position="21"/>
    </location>
    <ligand>
        <name>NADP(+)</name>
        <dbReference type="ChEBI" id="CHEBI:58349"/>
    </ligand>
</feature>
<feature type="binding site" evidence="4">
    <location>
        <position position="86"/>
    </location>
    <ligand>
        <name>NADPH</name>
        <dbReference type="ChEBI" id="CHEBI:57783"/>
    </ligand>
</feature>
<gene>
    <name evidence="7" type="ORF">OIDMADRAFT_60850</name>
</gene>
<reference evidence="8" key="2">
    <citation type="submission" date="2015-01" db="EMBL/GenBank/DDBJ databases">
        <title>Evolutionary Origins and Diversification of the Mycorrhizal Mutualists.</title>
        <authorList>
            <consortium name="DOE Joint Genome Institute"/>
            <consortium name="Mycorrhizal Genomics Consortium"/>
            <person name="Kohler A."/>
            <person name="Kuo A."/>
            <person name="Nagy L.G."/>
            <person name="Floudas D."/>
            <person name="Copeland A."/>
            <person name="Barry K.W."/>
            <person name="Cichocki N."/>
            <person name="Veneault-Fourrey C."/>
            <person name="LaButti K."/>
            <person name="Lindquist E.A."/>
            <person name="Lipzen A."/>
            <person name="Lundell T."/>
            <person name="Morin E."/>
            <person name="Murat C."/>
            <person name="Riley R."/>
            <person name="Ohm R."/>
            <person name="Sun H."/>
            <person name="Tunlid A."/>
            <person name="Henrissat B."/>
            <person name="Grigoriev I.V."/>
            <person name="Hibbett D.S."/>
            <person name="Martin F."/>
        </authorList>
    </citation>
    <scope>NUCLEOTIDE SEQUENCE [LARGE SCALE GENOMIC DNA]</scope>
    <source>
        <strain evidence="8">Zn</strain>
    </source>
</reference>
<evidence type="ECO:0000313" key="8">
    <source>
        <dbReference type="Proteomes" id="UP000054321"/>
    </source>
</evidence>
<dbReference type="PIRSF" id="PIRSF000193">
    <property type="entry name" value="Pyrrol-5-carb_rd"/>
    <property type="match status" value="1"/>
</dbReference>